<feature type="transmembrane region" description="Helical" evidence="1">
    <location>
        <begin position="232"/>
        <end position="251"/>
    </location>
</feature>
<dbReference type="PANTHER" id="PTHR11161">
    <property type="entry name" value="O-ACYLTRANSFERASE"/>
    <property type="match status" value="1"/>
</dbReference>
<feature type="transmembrane region" description="Helical" evidence="1">
    <location>
        <begin position="466"/>
        <end position="487"/>
    </location>
</feature>
<dbReference type="PANTHER" id="PTHR11161:SF0">
    <property type="entry name" value="O-ACYLTRANSFERASE LIKE PROTEIN"/>
    <property type="match status" value="1"/>
</dbReference>
<evidence type="ECO:0000313" key="3">
    <source>
        <dbReference type="Proteomes" id="UP000515160"/>
    </source>
</evidence>
<dbReference type="InterPro" id="IPR052728">
    <property type="entry name" value="O2_lipid_transport_reg"/>
</dbReference>
<name>A0A6P8Z316_DROAB</name>
<keyword evidence="1" id="KW-0472">Membrane</keyword>
<dbReference type="InterPro" id="IPR006621">
    <property type="entry name" value="Nose-resist-to-fluoxetine_N"/>
</dbReference>
<dbReference type="Pfam" id="PF20146">
    <property type="entry name" value="NRF"/>
    <property type="match status" value="1"/>
</dbReference>
<feature type="transmembrane region" description="Helical" evidence="1">
    <location>
        <begin position="653"/>
        <end position="675"/>
    </location>
</feature>
<feature type="transmembrane region" description="Helical" evidence="1">
    <location>
        <begin position="439"/>
        <end position="459"/>
    </location>
</feature>
<dbReference type="GeneID" id="117572523"/>
<feature type="domain" description="Nose resistant-to-fluoxetine protein N-terminal" evidence="2">
    <location>
        <begin position="89"/>
        <end position="221"/>
    </location>
</feature>
<feature type="transmembrane region" description="Helical" evidence="1">
    <location>
        <begin position="575"/>
        <end position="599"/>
    </location>
</feature>
<feature type="transmembrane region" description="Helical" evidence="1">
    <location>
        <begin position="376"/>
        <end position="394"/>
    </location>
</feature>
<reference evidence="4" key="1">
    <citation type="submission" date="2025-08" db="UniProtKB">
        <authorList>
            <consortium name="RefSeq"/>
        </authorList>
    </citation>
    <scope>IDENTIFICATION</scope>
    <source>
        <strain evidence="4">15112-1751.03</strain>
        <tissue evidence="4">Whole Adult</tissue>
    </source>
</reference>
<dbReference type="SMART" id="SM00703">
    <property type="entry name" value="NRF"/>
    <property type="match status" value="1"/>
</dbReference>
<dbReference type="AlphaFoldDB" id="A0A6P8Z316"/>
<keyword evidence="3" id="KW-1185">Reference proteome</keyword>
<evidence type="ECO:0000313" key="4">
    <source>
        <dbReference type="RefSeq" id="XP_034111277.1"/>
    </source>
</evidence>
<feature type="transmembrane region" description="Helical" evidence="1">
    <location>
        <begin position="338"/>
        <end position="356"/>
    </location>
</feature>
<dbReference type="GO" id="GO:0016747">
    <property type="term" value="F:acyltransferase activity, transferring groups other than amino-acyl groups"/>
    <property type="evidence" value="ECO:0007669"/>
    <property type="project" value="InterPro"/>
</dbReference>
<dbReference type="Proteomes" id="UP000515160">
    <property type="component" value="Chromosome X"/>
</dbReference>
<dbReference type="OrthoDB" id="118951at2759"/>
<protein>
    <submittedName>
        <fullName evidence="4">Nose resistant to fluoxetine protein 6</fullName>
    </submittedName>
</protein>
<evidence type="ECO:0000259" key="2">
    <source>
        <dbReference type="SMART" id="SM00703"/>
    </source>
</evidence>
<proteinExistence type="predicted"/>
<feature type="transmembrane region" description="Helical" evidence="1">
    <location>
        <begin position="541"/>
        <end position="563"/>
    </location>
</feature>
<evidence type="ECO:0000256" key="1">
    <source>
        <dbReference type="SAM" id="Phobius"/>
    </source>
</evidence>
<organism evidence="3 4">
    <name type="scientific">Drosophila albomicans</name>
    <name type="common">Fruit fly</name>
    <dbReference type="NCBI Taxonomy" id="7291"/>
    <lineage>
        <taxon>Eukaryota</taxon>
        <taxon>Metazoa</taxon>
        <taxon>Ecdysozoa</taxon>
        <taxon>Arthropoda</taxon>
        <taxon>Hexapoda</taxon>
        <taxon>Insecta</taxon>
        <taxon>Pterygota</taxon>
        <taxon>Neoptera</taxon>
        <taxon>Endopterygota</taxon>
        <taxon>Diptera</taxon>
        <taxon>Brachycera</taxon>
        <taxon>Muscomorpha</taxon>
        <taxon>Ephydroidea</taxon>
        <taxon>Drosophilidae</taxon>
        <taxon>Drosophila</taxon>
    </lineage>
</organism>
<dbReference type="InterPro" id="IPR002656">
    <property type="entry name" value="Acyl_transf_3_dom"/>
</dbReference>
<gene>
    <name evidence="4" type="primary">LOC117572523</name>
</gene>
<dbReference type="RefSeq" id="XP_034111277.1">
    <property type="nucleotide sequence ID" value="XM_034255386.2"/>
</dbReference>
<feature type="transmembrane region" description="Helical" evidence="1">
    <location>
        <begin position="281"/>
        <end position="303"/>
    </location>
</feature>
<keyword evidence="1" id="KW-0812">Transmembrane</keyword>
<sequence>MEQGQGQGQGQVQGQGQGRLALGKGKGTQGQQQGLLTLGVLLLLLVPAQTKGYSQQELLTWLQRSNFGYQVLQQAHNETVLSPSIDKNDVLCVAQVRLLLQAAETKSLPALKLLDAWGKFPHGLLYGHFSDMGNYDACLKLPEQMQQGSITQSKYCLAHIQFESLLPQAMETLSVQIGTCIPATCRATLLNRWLGEYLKELFEDAEAMPQTAMVVEENCSLEQSEPLTGLDWFAIALLVIIVLVVLLGTMCDYTQAVNNKLLLAFSLRQNLRSLMQTTSRVAGSHVIPCLHGIRCLTIIWIIYGHDNMFMLLSPNVNNYEVVAWAQTPYSMILQSGTTSVDTFFLLSGTLLVMATLRELERQSGKLNIPLMYLHRIVRLTPVLAVAVLFFMTLFPRLDNGPLWQQFTGSSQLCSDTWWATILYVQNYAAAGRMCLGHSWYLAVDMQLFLLSPLLLWPLWRWRRRAAGGILLLIVLLFACVFCIVMFNDLQVFNRNGNLGEDSPQMRMIYYTTHARATPWLIGLLFGYFLHNEKGRRRQLPWWLVLLLWLVSITLMCLVIWIVYPFTQPNAEAITPLAGAFYICCSRIVWSVGLCWLIWACHSGLGGVINTLLSWSFWQPISKLSYCLYIWHLLIETINTARIRTSQHFSNYDAILRFWSDFGITILVAMFMFLFVETPFVRLEMQLLSSLRDRQKSPAAPQAPNAATSTVNLSVITAPSSVSQQNLVEA</sequence>
<feature type="transmembrane region" description="Helical" evidence="1">
    <location>
        <begin position="507"/>
        <end position="529"/>
    </location>
</feature>
<dbReference type="Pfam" id="PF01757">
    <property type="entry name" value="Acyl_transf_3"/>
    <property type="match status" value="1"/>
</dbReference>
<keyword evidence="1" id="KW-1133">Transmembrane helix</keyword>
<accession>A0A6P8Z316</accession>